<evidence type="ECO:0000259" key="5">
    <source>
        <dbReference type="PROSITE" id="PS01124"/>
    </source>
</evidence>
<keyword evidence="2" id="KW-0238">DNA-binding</keyword>
<sequence length="300" mass="34632">MNRARSIPVYQLYGEHESWLTPDMVHCESIADRSRLHDWHIKPHEHVNLFQVLYLRSGRAIVQLDDERRNVSGPHLLLVPAGCIHGFHFDDDAQGTVVTLAHAFAARLNKVADGGMLRLTRPVLHPVGGEEEDRQLQTMIDAIHREYRDHAPYRNELLESLLAALLIWLSRIAAACHATEELNRGARHFKGFCELVDRWYDRHFHIDHYAKEIGITSAHLNHLCRQASGKSALELIHERLLLEVKRNLVYTSMSISEVSYATGFADPAYFTRFFRRLTGMSPRDFRERARDLQHDLPPQD</sequence>
<dbReference type="EMBL" id="JAAIVB010000010">
    <property type="protein sequence ID" value="NEX59995.1"/>
    <property type="molecule type" value="Genomic_DNA"/>
</dbReference>
<protein>
    <submittedName>
        <fullName evidence="6">Helix-turn-helix domain-containing protein</fullName>
    </submittedName>
</protein>
<proteinExistence type="predicted"/>
<keyword evidence="1" id="KW-0805">Transcription regulation</keyword>
<dbReference type="InterPro" id="IPR037923">
    <property type="entry name" value="HTH-like"/>
</dbReference>
<dbReference type="Gene3D" id="1.10.10.60">
    <property type="entry name" value="Homeodomain-like"/>
    <property type="match status" value="1"/>
</dbReference>
<keyword evidence="7" id="KW-1185">Reference proteome</keyword>
<evidence type="ECO:0000256" key="3">
    <source>
        <dbReference type="ARBA" id="ARBA00023159"/>
    </source>
</evidence>
<keyword evidence="4" id="KW-0804">Transcription</keyword>
<dbReference type="InterPro" id="IPR009057">
    <property type="entry name" value="Homeodomain-like_sf"/>
</dbReference>
<accession>A0A6B3SKW2</accession>
<name>A0A6B3SKW2_9BURK</name>
<dbReference type="SUPFAM" id="SSF46689">
    <property type="entry name" value="Homeodomain-like"/>
    <property type="match status" value="1"/>
</dbReference>
<evidence type="ECO:0000313" key="7">
    <source>
        <dbReference type="Proteomes" id="UP000482155"/>
    </source>
</evidence>
<dbReference type="CDD" id="cd06999">
    <property type="entry name" value="cupin_HpaA-like_N"/>
    <property type="match status" value="1"/>
</dbReference>
<dbReference type="GO" id="GO:0003700">
    <property type="term" value="F:DNA-binding transcription factor activity"/>
    <property type="evidence" value="ECO:0007669"/>
    <property type="project" value="InterPro"/>
</dbReference>
<evidence type="ECO:0000256" key="1">
    <source>
        <dbReference type="ARBA" id="ARBA00023015"/>
    </source>
</evidence>
<dbReference type="InterPro" id="IPR003313">
    <property type="entry name" value="AraC-bd"/>
</dbReference>
<dbReference type="InterPro" id="IPR014710">
    <property type="entry name" value="RmlC-like_jellyroll"/>
</dbReference>
<dbReference type="InterPro" id="IPR020449">
    <property type="entry name" value="Tscrpt_reg_AraC-type_HTH"/>
</dbReference>
<dbReference type="SUPFAM" id="SSF51215">
    <property type="entry name" value="Regulatory protein AraC"/>
    <property type="match status" value="1"/>
</dbReference>
<dbReference type="SMART" id="SM00342">
    <property type="entry name" value="HTH_ARAC"/>
    <property type="match status" value="1"/>
</dbReference>
<evidence type="ECO:0000313" key="6">
    <source>
        <dbReference type="EMBL" id="NEX59995.1"/>
    </source>
</evidence>
<dbReference type="Proteomes" id="UP000482155">
    <property type="component" value="Unassembled WGS sequence"/>
</dbReference>
<dbReference type="PANTHER" id="PTHR43280:SF32">
    <property type="entry name" value="TRANSCRIPTIONAL REGULATORY PROTEIN"/>
    <property type="match status" value="1"/>
</dbReference>
<feature type="domain" description="HTH araC/xylS-type" evidence="5">
    <location>
        <begin position="190"/>
        <end position="288"/>
    </location>
</feature>
<gene>
    <name evidence="6" type="ORF">G3574_02790</name>
</gene>
<dbReference type="InterPro" id="IPR047264">
    <property type="entry name" value="Cupin_HpaA-like_N"/>
</dbReference>
<dbReference type="PROSITE" id="PS01124">
    <property type="entry name" value="HTH_ARAC_FAMILY_2"/>
    <property type="match status" value="1"/>
</dbReference>
<dbReference type="AlphaFoldDB" id="A0A6B3SKW2"/>
<keyword evidence="3" id="KW-0010">Activator</keyword>
<organism evidence="6 7">
    <name type="scientific">Noviherbaspirillum galbum</name>
    <dbReference type="NCBI Taxonomy" id="2709383"/>
    <lineage>
        <taxon>Bacteria</taxon>
        <taxon>Pseudomonadati</taxon>
        <taxon>Pseudomonadota</taxon>
        <taxon>Betaproteobacteria</taxon>
        <taxon>Burkholderiales</taxon>
        <taxon>Oxalobacteraceae</taxon>
        <taxon>Noviherbaspirillum</taxon>
    </lineage>
</organism>
<dbReference type="Pfam" id="PF12833">
    <property type="entry name" value="HTH_18"/>
    <property type="match status" value="1"/>
</dbReference>
<dbReference type="RefSeq" id="WP_163960492.1">
    <property type="nucleotide sequence ID" value="NZ_JAAIVB010000010.1"/>
</dbReference>
<dbReference type="Gene3D" id="2.60.120.10">
    <property type="entry name" value="Jelly Rolls"/>
    <property type="match status" value="1"/>
</dbReference>
<evidence type="ECO:0000256" key="2">
    <source>
        <dbReference type="ARBA" id="ARBA00023125"/>
    </source>
</evidence>
<dbReference type="Pfam" id="PF02311">
    <property type="entry name" value="AraC_binding"/>
    <property type="match status" value="1"/>
</dbReference>
<dbReference type="InterPro" id="IPR018060">
    <property type="entry name" value="HTH_AraC"/>
</dbReference>
<dbReference type="PANTHER" id="PTHR43280">
    <property type="entry name" value="ARAC-FAMILY TRANSCRIPTIONAL REGULATOR"/>
    <property type="match status" value="1"/>
</dbReference>
<reference evidence="6 7" key="1">
    <citation type="submission" date="2020-02" db="EMBL/GenBank/DDBJ databases">
        <authorList>
            <person name="Kim M.K."/>
        </authorList>
    </citation>
    <scope>NUCLEOTIDE SEQUENCE [LARGE SCALE GENOMIC DNA]</scope>
    <source>
        <strain evidence="6 7">17J57-3</strain>
    </source>
</reference>
<dbReference type="PRINTS" id="PR00032">
    <property type="entry name" value="HTHARAC"/>
</dbReference>
<comment type="caution">
    <text evidence="6">The sequence shown here is derived from an EMBL/GenBank/DDBJ whole genome shotgun (WGS) entry which is preliminary data.</text>
</comment>
<dbReference type="GO" id="GO:0043565">
    <property type="term" value="F:sequence-specific DNA binding"/>
    <property type="evidence" value="ECO:0007669"/>
    <property type="project" value="InterPro"/>
</dbReference>
<evidence type="ECO:0000256" key="4">
    <source>
        <dbReference type="ARBA" id="ARBA00023163"/>
    </source>
</evidence>